<dbReference type="NCBIfam" id="TIGR01499">
    <property type="entry name" value="folC"/>
    <property type="match status" value="1"/>
</dbReference>
<comment type="caution">
    <text evidence="9">The sequence shown here is derived from an EMBL/GenBank/DDBJ whole genome shotgun (WGS) entry which is preliminary data.</text>
</comment>
<keyword evidence="10" id="KW-1185">Reference proteome</keyword>
<dbReference type="PANTHER" id="PTHR11136">
    <property type="entry name" value="FOLYLPOLYGLUTAMATE SYNTHASE-RELATED"/>
    <property type="match status" value="1"/>
</dbReference>
<keyword evidence="6" id="KW-0460">Magnesium</keyword>
<proteinExistence type="inferred from homology"/>
<dbReference type="SUPFAM" id="SSF53623">
    <property type="entry name" value="MurD-like peptide ligases, catalytic domain"/>
    <property type="match status" value="1"/>
</dbReference>
<evidence type="ECO:0000259" key="8">
    <source>
        <dbReference type="Pfam" id="PF08245"/>
    </source>
</evidence>
<dbReference type="PANTHER" id="PTHR11136:SF0">
    <property type="entry name" value="DIHYDROFOLATE SYNTHETASE-RELATED"/>
    <property type="match status" value="1"/>
</dbReference>
<dbReference type="EMBL" id="JAMPKX010000012">
    <property type="protein sequence ID" value="MEP0949421.1"/>
    <property type="molecule type" value="Genomic_DNA"/>
</dbReference>
<evidence type="ECO:0000256" key="5">
    <source>
        <dbReference type="ARBA" id="ARBA00022840"/>
    </source>
</evidence>
<dbReference type="PROSITE" id="PS01012">
    <property type="entry name" value="FOLYLPOLYGLU_SYNT_2"/>
    <property type="match status" value="1"/>
</dbReference>
<dbReference type="Pfam" id="PF08245">
    <property type="entry name" value="Mur_ligase_M"/>
    <property type="match status" value="1"/>
</dbReference>
<feature type="domain" description="Mur ligase central" evidence="8">
    <location>
        <begin position="52"/>
        <end position="267"/>
    </location>
</feature>
<evidence type="ECO:0000256" key="6">
    <source>
        <dbReference type="ARBA" id="ARBA00022842"/>
    </source>
</evidence>
<comment type="similarity">
    <text evidence="1 7">Belongs to the folylpolyglutamate synthase family.</text>
</comment>
<dbReference type="Proteomes" id="UP001482513">
    <property type="component" value="Unassembled WGS sequence"/>
</dbReference>
<accession>A0ABV0K9I1</accession>
<name>A0ABV0K9I1_9CYAN</name>
<organism evidence="9 10">
    <name type="scientific">Leptolyngbya subtilissima DQ-A4</name>
    <dbReference type="NCBI Taxonomy" id="2933933"/>
    <lineage>
        <taxon>Bacteria</taxon>
        <taxon>Bacillati</taxon>
        <taxon>Cyanobacteriota</taxon>
        <taxon>Cyanophyceae</taxon>
        <taxon>Leptolyngbyales</taxon>
        <taxon>Leptolyngbyaceae</taxon>
        <taxon>Leptolyngbya group</taxon>
        <taxon>Leptolyngbya</taxon>
    </lineage>
</organism>
<dbReference type="Gene3D" id="3.40.1190.10">
    <property type="entry name" value="Mur-like, catalytic domain"/>
    <property type="match status" value="1"/>
</dbReference>
<sequence length="442" mass="47556">MPVYQPQIEQEQQIESLLAPFGRFGVELGLERIQRLLEALENPQHRVPLVHVAGTNGKGSVCAYLAEVLGAAGYRVGRYTSPHLVSWRERIVVNGEPIAAENLVARLKQVVAAIDPSQPSPTQFEVFTAAAWLHFAEAEVDLAVMEVGLGGRLDATNVVDVPLVSVITSLSREHWQRLGPTLADIAREKAGVLKAERRAVIGPLPAEAAVVVQARLAELGCPAVWPAPAVSVGEGQASYSDGNEAITYPLALLGEHQLTNSAIAIATLLNLRSQGWNISDDAIAQGMGQAHWPGRLQWVTWGQEPQRYPLLIDGAHNPAAAEVLRQYVDRWWASQPGSPAGTAWLMGMLATKDHGDIFAALLRPGDALHLVPVPGHETAAPEDLRAIARSVCPNLAQCEVHPSLRDGLIAIAQSPAQLKVLCGSLYLIGHFLATEHYEDGEG</sequence>
<dbReference type="Gene3D" id="3.90.190.20">
    <property type="entry name" value="Mur ligase, C-terminal domain"/>
    <property type="match status" value="1"/>
</dbReference>
<dbReference type="InterPro" id="IPR001645">
    <property type="entry name" value="Folylpolyglutamate_synth"/>
</dbReference>
<dbReference type="InterPro" id="IPR036615">
    <property type="entry name" value="Mur_ligase_C_dom_sf"/>
</dbReference>
<evidence type="ECO:0000256" key="3">
    <source>
        <dbReference type="ARBA" id="ARBA00022723"/>
    </source>
</evidence>
<protein>
    <submittedName>
        <fullName evidence="9">Bifunctional folylpolyglutamate synthase/dihydrofolate synthase</fullName>
    </submittedName>
</protein>
<dbReference type="InterPro" id="IPR018109">
    <property type="entry name" value="Folylpolyglutamate_synth_CS"/>
</dbReference>
<dbReference type="InterPro" id="IPR036565">
    <property type="entry name" value="Mur-like_cat_sf"/>
</dbReference>
<evidence type="ECO:0000256" key="7">
    <source>
        <dbReference type="PIRNR" id="PIRNR001563"/>
    </source>
</evidence>
<keyword evidence="5 7" id="KW-0067">ATP-binding</keyword>
<keyword evidence="4 7" id="KW-0547">Nucleotide-binding</keyword>
<keyword evidence="2 7" id="KW-0436">Ligase</keyword>
<gene>
    <name evidence="9" type="ORF">NC992_21245</name>
</gene>
<evidence type="ECO:0000256" key="1">
    <source>
        <dbReference type="ARBA" id="ARBA00008276"/>
    </source>
</evidence>
<keyword evidence="3" id="KW-0479">Metal-binding</keyword>
<reference evidence="9 10" key="1">
    <citation type="submission" date="2022-04" db="EMBL/GenBank/DDBJ databases">
        <title>Positive selection, recombination, and allopatry shape intraspecific diversity of widespread and dominant cyanobacteria.</title>
        <authorList>
            <person name="Wei J."/>
            <person name="Shu W."/>
            <person name="Hu C."/>
        </authorList>
    </citation>
    <scope>NUCLEOTIDE SEQUENCE [LARGE SCALE GENOMIC DNA]</scope>
    <source>
        <strain evidence="9 10">DQ-A4</strain>
    </source>
</reference>
<evidence type="ECO:0000256" key="4">
    <source>
        <dbReference type="ARBA" id="ARBA00022741"/>
    </source>
</evidence>
<evidence type="ECO:0000313" key="10">
    <source>
        <dbReference type="Proteomes" id="UP001482513"/>
    </source>
</evidence>
<evidence type="ECO:0000313" key="9">
    <source>
        <dbReference type="EMBL" id="MEP0949421.1"/>
    </source>
</evidence>
<evidence type="ECO:0000256" key="2">
    <source>
        <dbReference type="ARBA" id="ARBA00022598"/>
    </source>
</evidence>
<dbReference type="SUPFAM" id="SSF53244">
    <property type="entry name" value="MurD-like peptide ligases, peptide-binding domain"/>
    <property type="match status" value="1"/>
</dbReference>
<dbReference type="InterPro" id="IPR013221">
    <property type="entry name" value="Mur_ligase_cen"/>
</dbReference>
<dbReference type="PIRSF" id="PIRSF001563">
    <property type="entry name" value="Folylpolyglu_synth"/>
    <property type="match status" value="1"/>
</dbReference>